<accession>A0A418YNP5</accession>
<protein>
    <recommendedName>
        <fullName evidence="10">ETC complex I subunit</fullName>
    </recommendedName>
</protein>
<name>A0A418YNP5_9SPHN</name>
<keyword evidence="3" id="KW-0679">Respiratory chain</keyword>
<evidence type="ECO:0000256" key="2">
    <source>
        <dbReference type="ARBA" id="ARBA00022448"/>
    </source>
</evidence>
<dbReference type="GO" id="GO:0022900">
    <property type="term" value="P:electron transport chain"/>
    <property type="evidence" value="ECO:0007669"/>
    <property type="project" value="InterPro"/>
</dbReference>
<dbReference type="Proteomes" id="UP000283469">
    <property type="component" value="Unassembled WGS sequence"/>
</dbReference>
<evidence type="ECO:0000256" key="4">
    <source>
        <dbReference type="ARBA" id="ARBA00022946"/>
    </source>
</evidence>
<keyword evidence="4" id="KW-0809">Transit peptide</keyword>
<evidence type="ECO:0008006" key="10">
    <source>
        <dbReference type="Google" id="ProtNLM"/>
    </source>
</evidence>
<keyword evidence="6" id="KW-0472">Membrane</keyword>
<dbReference type="AlphaFoldDB" id="A0A418YNP5"/>
<dbReference type="Gene3D" id="3.30.160.190">
    <property type="entry name" value="atu1810 like domain"/>
    <property type="match status" value="1"/>
</dbReference>
<dbReference type="GO" id="GO:0016020">
    <property type="term" value="C:membrane"/>
    <property type="evidence" value="ECO:0007669"/>
    <property type="project" value="UniProtKB-SubCell"/>
</dbReference>
<dbReference type="InterPro" id="IPR038532">
    <property type="entry name" value="NDUFS4-like_sf"/>
</dbReference>
<dbReference type="OrthoDB" id="7267013at2"/>
<dbReference type="Pfam" id="PF04800">
    <property type="entry name" value="NDUS4"/>
    <property type="match status" value="1"/>
</dbReference>
<evidence type="ECO:0000256" key="3">
    <source>
        <dbReference type="ARBA" id="ARBA00022660"/>
    </source>
</evidence>
<evidence type="ECO:0000256" key="7">
    <source>
        <dbReference type="SAM" id="MobiDB-lite"/>
    </source>
</evidence>
<evidence type="ECO:0000256" key="1">
    <source>
        <dbReference type="ARBA" id="ARBA00004370"/>
    </source>
</evidence>
<feature type="region of interest" description="Disordered" evidence="7">
    <location>
        <begin position="1"/>
        <end position="29"/>
    </location>
</feature>
<dbReference type="EMBL" id="QVRA01000021">
    <property type="protein sequence ID" value="RJG52857.1"/>
    <property type="molecule type" value="Genomic_DNA"/>
</dbReference>
<organism evidence="8 9">
    <name type="scientific">Sphingobium terrigena</name>
    <dbReference type="NCBI Taxonomy" id="2304063"/>
    <lineage>
        <taxon>Bacteria</taxon>
        <taxon>Pseudomonadati</taxon>
        <taxon>Pseudomonadota</taxon>
        <taxon>Alphaproteobacteria</taxon>
        <taxon>Sphingomonadales</taxon>
        <taxon>Sphingomonadaceae</taxon>
        <taxon>Sphingobium</taxon>
    </lineage>
</organism>
<keyword evidence="5" id="KW-0249">Electron transport</keyword>
<sequence length="170" mass="18106">MARRPDGLARDFGSGPFANDNHAGPCASSALPRDTQAVIEPMPLATNQGGRGRRGQWRVRFVPRWRPVADPLTGWSGGGDPLETIELRLSDLETAAGYCRRQGLAFSIHGAPGRQHPIPSRLPAERTPVLCCWPTGPHARCCSRYPAALESTLGSGNAVGVGGKAFSRSP</sequence>
<reference evidence="8 9" key="1">
    <citation type="submission" date="2018-08" db="EMBL/GenBank/DDBJ databases">
        <title>Sphingobium sp. EO9.</title>
        <authorList>
            <person name="Park Y."/>
            <person name="Kim K.H."/>
            <person name="Jeon C.O."/>
        </authorList>
    </citation>
    <scope>NUCLEOTIDE SEQUENCE [LARGE SCALE GENOMIC DNA]</scope>
    <source>
        <strain evidence="8 9">EO9</strain>
    </source>
</reference>
<evidence type="ECO:0000313" key="8">
    <source>
        <dbReference type="EMBL" id="RJG52857.1"/>
    </source>
</evidence>
<keyword evidence="2" id="KW-0813">Transport</keyword>
<keyword evidence="9" id="KW-1185">Reference proteome</keyword>
<evidence type="ECO:0000313" key="9">
    <source>
        <dbReference type="Proteomes" id="UP000283469"/>
    </source>
</evidence>
<proteinExistence type="predicted"/>
<gene>
    <name evidence="8" type="ORF">D0Z70_18520</name>
</gene>
<dbReference type="InterPro" id="IPR006885">
    <property type="entry name" value="NADH_UbQ_FeS_4_mit-like"/>
</dbReference>
<evidence type="ECO:0000256" key="6">
    <source>
        <dbReference type="ARBA" id="ARBA00023136"/>
    </source>
</evidence>
<evidence type="ECO:0000256" key="5">
    <source>
        <dbReference type="ARBA" id="ARBA00022982"/>
    </source>
</evidence>
<comment type="subcellular location">
    <subcellularLocation>
        <location evidence="1">Membrane</location>
    </subcellularLocation>
</comment>
<comment type="caution">
    <text evidence="8">The sequence shown here is derived from an EMBL/GenBank/DDBJ whole genome shotgun (WGS) entry which is preliminary data.</text>
</comment>